<feature type="signal peptide" evidence="1">
    <location>
        <begin position="1"/>
        <end position="34"/>
    </location>
</feature>
<dbReference type="EMBL" id="BOOC01000030">
    <property type="protein sequence ID" value="GIH42286.1"/>
    <property type="molecule type" value="Genomic_DNA"/>
</dbReference>
<organism evidence="2 3">
    <name type="scientific">Microbispora corallina</name>
    <dbReference type="NCBI Taxonomy" id="83302"/>
    <lineage>
        <taxon>Bacteria</taxon>
        <taxon>Bacillati</taxon>
        <taxon>Actinomycetota</taxon>
        <taxon>Actinomycetes</taxon>
        <taxon>Streptosporangiales</taxon>
        <taxon>Streptosporangiaceae</taxon>
        <taxon>Microbispora</taxon>
    </lineage>
</organism>
<comment type="caution">
    <text evidence="2">The sequence shown here is derived from an EMBL/GenBank/DDBJ whole genome shotgun (WGS) entry which is preliminary data.</text>
</comment>
<sequence>MKSVRRTLTRSAALLATSAVAVATFGVMSSPAQAMQPGDGWYRCYISGYGWMWCYDV</sequence>
<proteinExistence type="predicted"/>
<accession>A0ABQ4G5C4</accession>
<reference evidence="2 3" key="1">
    <citation type="submission" date="2021-01" db="EMBL/GenBank/DDBJ databases">
        <title>Whole genome shotgun sequence of Microbispora corallina NBRC 16416.</title>
        <authorList>
            <person name="Komaki H."/>
            <person name="Tamura T."/>
        </authorList>
    </citation>
    <scope>NUCLEOTIDE SEQUENCE [LARGE SCALE GENOMIC DNA]</scope>
    <source>
        <strain evidence="2 3">NBRC 16416</strain>
    </source>
</reference>
<gene>
    <name evidence="2" type="ORF">Mco01_52860</name>
</gene>
<dbReference type="RefSeq" id="WP_204059524.1">
    <property type="nucleotide sequence ID" value="NZ_BAAAGP010000017.1"/>
</dbReference>
<feature type="chain" id="PRO_5045354809" evidence="1">
    <location>
        <begin position="35"/>
        <end position="57"/>
    </location>
</feature>
<name>A0ABQ4G5C4_9ACTN</name>
<keyword evidence="3" id="KW-1185">Reference proteome</keyword>
<evidence type="ECO:0000256" key="1">
    <source>
        <dbReference type="SAM" id="SignalP"/>
    </source>
</evidence>
<keyword evidence="1" id="KW-0732">Signal</keyword>
<protein>
    <submittedName>
        <fullName evidence="2">Uncharacterized protein</fullName>
    </submittedName>
</protein>
<evidence type="ECO:0000313" key="3">
    <source>
        <dbReference type="Proteomes" id="UP000603904"/>
    </source>
</evidence>
<dbReference type="Proteomes" id="UP000603904">
    <property type="component" value="Unassembled WGS sequence"/>
</dbReference>
<evidence type="ECO:0000313" key="2">
    <source>
        <dbReference type="EMBL" id="GIH42286.1"/>
    </source>
</evidence>